<dbReference type="RefSeq" id="WP_244603852.1">
    <property type="nucleotide sequence ID" value="NZ_UPHP01000045.1"/>
</dbReference>
<keyword evidence="2 5" id="KW-0012">Acyltransferase</keyword>
<sequence>MPSGTSELAVRIITTDSADAAELAAVAAQTFPLACPPSVAPEDIASFIDANLSTARFAEYLADPRRAILAARDQGRIIGYAMLVRGIDRDDSAELSKLYVLDDFHGTGVSSTLLGTTLATAAEWGVHRIWLGVNRRNVRAQRFYFKNGFTVSGTRTFQLGDHQEHDYVMTRAVSGRSVPTGATWPADTSSGSHQPASPR</sequence>
<evidence type="ECO:0000313" key="5">
    <source>
        <dbReference type="EMBL" id="VBA37629.1"/>
    </source>
</evidence>
<dbReference type="EMBL" id="UPHP01000045">
    <property type="protein sequence ID" value="VBA37629.1"/>
    <property type="molecule type" value="Genomic_DNA"/>
</dbReference>
<dbReference type="GO" id="GO:0016747">
    <property type="term" value="F:acyltransferase activity, transferring groups other than amino-acyl groups"/>
    <property type="evidence" value="ECO:0007669"/>
    <property type="project" value="InterPro"/>
</dbReference>
<dbReference type="PANTHER" id="PTHR43877">
    <property type="entry name" value="AMINOALKYLPHOSPHONATE N-ACETYLTRANSFERASE-RELATED-RELATED"/>
    <property type="match status" value="1"/>
</dbReference>
<dbReference type="Gene3D" id="3.40.630.30">
    <property type="match status" value="1"/>
</dbReference>
<gene>
    <name evidence="5" type="ORF">LAUMK136_02037</name>
</gene>
<dbReference type="InterPro" id="IPR050832">
    <property type="entry name" value="Bact_Acetyltransf"/>
</dbReference>
<feature type="region of interest" description="Disordered" evidence="3">
    <location>
        <begin position="177"/>
        <end position="199"/>
    </location>
</feature>
<keyword evidence="1 5" id="KW-0808">Transferase</keyword>
<name>A0A498PXZ3_9MYCO</name>
<evidence type="ECO:0000256" key="1">
    <source>
        <dbReference type="ARBA" id="ARBA00022679"/>
    </source>
</evidence>
<evidence type="ECO:0000256" key="2">
    <source>
        <dbReference type="ARBA" id="ARBA00023315"/>
    </source>
</evidence>
<organism evidence="5 6">
    <name type="scientific">Mycobacterium attenuatum</name>
    <dbReference type="NCBI Taxonomy" id="2341086"/>
    <lineage>
        <taxon>Bacteria</taxon>
        <taxon>Bacillati</taxon>
        <taxon>Actinomycetota</taxon>
        <taxon>Actinomycetes</taxon>
        <taxon>Mycobacteriales</taxon>
        <taxon>Mycobacteriaceae</taxon>
        <taxon>Mycobacterium</taxon>
    </lineage>
</organism>
<evidence type="ECO:0000256" key="3">
    <source>
        <dbReference type="SAM" id="MobiDB-lite"/>
    </source>
</evidence>
<dbReference type="PROSITE" id="PS51186">
    <property type="entry name" value="GNAT"/>
    <property type="match status" value="1"/>
</dbReference>
<dbReference type="InterPro" id="IPR000182">
    <property type="entry name" value="GNAT_dom"/>
</dbReference>
<dbReference type="Pfam" id="PF00583">
    <property type="entry name" value="Acetyltransf_1"/>
    <property type="match status" value="1"/>
</dbReference>
<evidence type="ECO:0000259" key="4">
    <source>
        <dbReference type="PROSITE" id="PS51186"/>
    </source>
</evidence>
<dbReference type="AlphaFoldDB" id="A0A498PXZ3"/>
<keyword evidence="6" id="KW-1185">Reference proteome</keyword>
<dbReference type="InterPro" id="IPR016181">
    <property type="entry name" value="Acyl_CoA_acyltransferase"/>
</dbReference>
<reference evidence="5 6" key="1">
    <citation type="submission" date="2018-09" db="EMBL/GenBank/DDBJ databases">
        <authorList>
            <person name="Tagini F."/>
        </authorList>
    </citation>
    <scope>NUCLEOTIDE SEQUENCE [LARGE SCALE GENOMIC DNA]</scope>
    <source>
        <strain evidence="5 6">MK136</strain>
    </source>
</reference>
<proteinExistence type="predicted"/>
<dbReference type="EC" id="2.3.1.-" evidence="5"/>
<accession>A0A498PXZ3</accession>
<feature type="compositionally biased region" description="Polar residues" evidence="3">
    <location>
        <begin position="186"/>
        <end position="199"/>
    </location>
</feature>
<evidence type="ECO:0000313" key="6">
    <source>
        <dbReference type="Proteomes" id="UP000273307"/>
    </source>
</evidence>
<feature type="domain" description="N-acetyltransferase" evidence="4">
    <location>
        <begin position="8"/>
        <end position="174"/>
    </location>
</feature>
<protein>
    <submittedName>
        <fullName evidence="5">Putative N-acetyltransferase</fullName>
        <ecNumber evidence="5">2.3.1.-</ecNumber>
    </submittedName>
</protein>
<dbReference type="SUPFAM" id="SSF55729">
    <property type="entry name" value="Acyl-CoA N-acyltransferases (Nat)"/>
    <property type="match status" value="1"/>
</dbReference>
<dbReference type="Proteomes" id="UP000273307">
    <property type="component" value="Unassembled WGS sequence"/>
</dbReference>
<dbReference type="CDD" id="cd04301">
    <property type="entry name" value="NAT_SF"/>
    <property type="match status" value="1"/>
</dbReference>